<evidence type="ECO:0000313" key="1">
    <source>
        <dbReference type="EMBL" id="GMH09792.1"/>
    </source>
</evidence>
<dbReference type="AlphaFoldDB" id="A0AAD3XM49"/>
<reference evidence="1" key="1">
    <citation type="submission" date="2023-05" db="EMBL/GenBank/DDBJ databases">
        <title>Nepenthes gracilis genome sequencing.</title>
        <authorList>
            <person name="Fukushima K."/>
        </authorList>
    </citation>
    <scope>NUCLEOTIDE SEQUENCE</scope>
    <source>
        <strain evidence="1">SING2019-196</strain>
    </source>
</reference>
<dbReference type="EMBL" id="BSYO01000009">
    <property type="protein sequence ID" value="GMH09792.1"/>
    <property type="molecule type" value="Genomic_DNA"/>
</dbReference>
<proteinExistence type="predicted"/>
<dbReference type="Proteomes" id="UP001279734">
    <property type="component" value="Unassembled WGS sequence"/>
</dbReference>
<organism evidence="1 2">
    <name type="scientific">Nepenthes gracilis</name>
    <name type="common">Slender pitcher plant</name>
    <dbReference type="NCBI Taxonomy" id="150966"/>
    <lineage>
        <taxon>Eukaryota</taxon>
        <taxon>Viridiplantae</taxon>
        <taxon>Streptophyta</taxon>
        <taxon>Embryophyta</taxon>
        <taxon>Tracheophyta</taxon>
        <taxon>Spermatophyta</taxon>
        <taxon>Magnoliopsida</taxon>
        <taxon>eudicotyledons</taxon>
        <taxon>Gunneridae</taxon>
        <taxon>Pentapetalae</taxon>
        <taxon>Caryophyllales</taxon>
        <taxon>Nepenthaceae</taxon>
        <taxon>Nepenthes</taxon>
    </lineage>
</organism>
<gene>
    <name evidence="1" type="ORF">Nepgr_011633</name>
</gene>
<evidence type="ECO:0000313" key="2">
    <source>
        <dbReference type="Proteomes" id="UP001279734"/>
    </source>
</evidence>
<keyword evidence="2" id="KW-1185">Reference proteome</keyword>
<name>A0AAD3XM49_NEPGR</name>
<comment type="caution">
    <text evidence="1">The sequence shown here is derived from an EMBL/GenBank/DDBJ whole genome shotgun (WGS) entry which is preliminary data.</text>
</comment>
<accession>A0AAD3XM49</accession>
<protein>
    <submittedName>
        <fullName evidence="1">Uncharacterized protein</fullName>
    </submittedName>
</protein>
<sequence length="88" mass="9882">MSSLHEFCFEICEVRNMGLGWVIADWLLRIGLRSKLLSAEDAFVKIRSEDPFVRAVMKLDAIKQSLDCRMEAQGAVEVVSSCYGAKVI</sequence>